<dbReference type="Proteomes" id="UP001362999">
    <property type="component" value="Unassembled WGS sequence"/>
</dbReference>
<reference evidence="2 3" key="1">
    <citation type="journal article" date="2024" name="J Genomics">
        <title>Draft genome sequencing and assembly of Favolaschia claudopus CIRM-BRFM 2984 isolated from oak limbs.</title>
        <authorList>
            <person name="Navarro D."/>
            <person name="Drula E."/>
            <person name="Chaduli D."/>
            <person name="Cazenave R."/>
            <person name="Ahrendt S."/>
            <person name="Wang J."/>
            <person name="Lipzen A."/>
            <person name="Daum C."/>
            <person name="Barry K."/>
            <person name="Grigoriev I.V."/>
            <person name="Favel A."/>
            <person name="Rosso M.N."/>
            <person name="Martin F."/>
        </authorList>
    </citation>
    <scope>NUCLEOTIDE SEQUENCE [LARGE SCALE GENOMIC DNA]</scope>
    <source>
        <strain evidence="2 3">CIRM-BRFM 2984</strain>
    </source>
</reference>
<protein>
    <recommendedName>
        <fullName evidence="4">HECT domain-containing protein</fullName>
    </recommendedName>
</protein>
<dbReference type="AlphaFoldDB" id="A0AAV9Z5H2"/>
<accession>A0AAV9Z5H2</accession>
<feature type="region of interest" description="Disordered" evidence="1">
    <location>
        <begin position="124"/>
        <end position="154"/>
    </location>
</feature>
<evidence type="ECO:0000313" key="3">
    <source>
        <dbReference type="Proteomes" id="UP001362999"/>
    </source>
</evidence>
<comment type="caution">
    <text evidence="2">The sequence shown here is derived from an EMBL/GenBank/DDBJ whole genome shotgun (WGS) entry which is preliminary data.</text>
</comment>
<organism evidence="2 3">
    <name type="scientific">Favolaschia claudopus</name>
    <dbReference type="NCBI Taxonomy" id="2862362"/>
    <lineage>
        <taxon>Eukaryota</taxon>
        <taxon>Fungi</taxon>
        <taxon>Dikarya</taxon>
        <taxon>Basidiomycota</taxon>
        <taxon>Agaricomycotina</taxon>
        <taxon>Agaricomycetes</taxon>
        <taxon>Agaricomycetidae</taxon>
        <taxon>Agaricales</taxon>
        <taxon>Marasmiineae</taxon>
        <taxon>Mycenaceae</taxon>
        <taxon>Favolaschia</taxon>
    </lineage>
</organism>
<proteinExistence type="predicted"/>
<dbReference type="EMBL" id="JAWWNJ010000202">
    <property type="protein sequence ID" value="KAK6971853.1"/>
    <property type="molecule type" value="Genomic_DNA"/>
</dbReference>
<feature type="region of interest" description="Disordered" evidence="1">
    <location>
        <begin position="355"/>
        <end position="374"/>
    </location>
</feature>
<evidence type="ECO:0000256" key="1">
    <source>
        <dbReference type="SAM" id="MobiDB-lite"/>
    </source>
</evidence>
<evidence type="ECO:0008006" key="4">
    <source>
        <dbReference type="Google" id="ProtNLM"/>
    </source>
</evidence>
<keyword evidence="3" id="KW-1185">Reference proteome</keyword>
<feature type="region of interest" description="Disordered" evidence="1">
    <location>
        <begin position="422"/>
        <end position="448"/>
    </location>
</feature>
<gene>
    <name evidence="2" type="ORF">R3P38DRAFT_3241534</name>
</gene>
<name>A0AAV9Z5H2_9AGAR</name>
<evidence type="ECO:0000313" key="2">
    <source>
        <dbReference type="EMBL" id="KAK6971853.1"/>
    </source>
</evidence>
<sequence length="950" mass="102637">MAATFGDMVARFVREAIASGNLSAIIPSTPTSTSTAPLPTLPVPPAAPYTSTRSLALPAAATGHPIPSNIPATVPAQPMLGVAGLALPLASGHTNNPRRTRVSDVLTAEQISQTNAGRMAAARAHLGSGSEEQLVRRGRRRRGPAAHPPVLHAGPQTVLDKVSSVSVVGERQIRVTHVVQPYQEGLEVIQYKNYREAHFHYLSGGDLTMDYDLLDTTRVSDILQMSARNMTVGPRQITFGRLSAGPSTRLQHEMLDLQVLVYVNNAKNRRNGTAHLRREALSANLTLADLFVAPLKAQYALPTHCVHNGRFLLHSIIRSPGATFIEALPGSLPRQHRCLTLRHNKQFNEAVEMNWDSSDDEGSTSGGVSAPEFDDEDIENFVPSAPTLTAVTRPTRTLPLVSIGDQGVAVAGEASMDIGGEQEMVPDSTRNNQVSSSSSTPAGSTAVMPPTQRVIVSTTTLPSQPVTGAPAITPPWPTSSWLPAPATLYRELHERNNVTAAIYQAATDGGTLELRGGSIDELAEAYIASVREAAARRDFSPLLRVRRRFQIVGPDGEISSFGSGIEAETIHKALDRFLSESARYCTVVDEDRLSLGISVPMSMRFGVTSARLDDLRVFGAMLSLSLICGHGIGDISPALIQYCLNQCNLESLTPSVISSWHPSLDRAARQLQAVGFGGNLTPFQDRIVGTLGIQLPALVDRDQNMHNLLVRQVIHTGAIGPEIHGHVETVPFAEGVELPCSNGFSFGKFARSFPGGTEFFLAHHWTSYISDFASLEPHMLITAPSPSALVSQFGARGVAFDLEFEILLTQFLRESGNPCNPQVFEDAKPHFHPDVLNQLSNIDSPSFRPRMFSWAATGSPFLGPDAANTDPIHVDFVLPDDRNYSDSAIHSIFHMKQGTISFRTCARSARIPVSYLVELFETTPPGSRGEAVNSWLMLQILNGIGKVSML</sequence>